<feature type="non-terminal residue" evidence="2">
    <location>
        <position position="152"/>
    </location>
</feature>
<dbReference type="EMBL" id="JAXCGZ010012462">
    <property type="protein sequence ID" value="KAK7073564.1"/>
    <property type="molecule type" value="Genomic_DNA"/>
</dbReference>
<name>A0AAN8X7Q6_HALRR</name>
<keyword evidence="3" id="KW-1185">Reference proteome</keyword>
<dbReference type="AlphaFoldDB" id="A0AAN8X7Q6"/>
<evidence type="ECO:0000313" key="3">
    <source>
        <dbReference type="Proteomes" id="UP001381693"/>
    </source>
</evidence>
<dbReference type="Gene3D" id="2.170.260.10">
    <property type="entry name" value="paz domain"/>
    <property type="match status" value="1"/>
</dbReference>
<reference evidence="2 3" key="1">
    <citation type="submission" date="2023-11" db="EMBL/GenBank/DDBJ databases">
        <title>Halocaridina rubra genome assembly.</title>
        <authorList>
            <person name="Smith C."/>
        </authorList>
    </citation>
    <scope>NUCLEOTIDE SEQUENCE [LARGE SCALE GENOMIC DNA]</scope>
    <source>
        <strain evidence="2">EP-1</strain>
        <tissue evidence="2">Whole</tissue>
    </source>
</reference>
<dbReference type="Proteomes" id="UP001381693">
    <property type="component" value="Unassembled WGS sequence"/>
</dbReference>
<dbReference type="Pfam" id="PF20931">
    <property type="entry name" value="Dicer_platform"/>
    <property type="match status" value="1"/>
</dbReference>
<feature type="domain" description="Dicer platform" evidence="1">
    <location>
        <begin position="25"/>
        <end position="97"/>
    </location>
</feature>
<evidence type="ECO:0000313" key="2">
    <source>
        <dbReference type="EMBL" id="KAK7073564.1"/>
    </source>
</evidence>
<sequence>MMYYPVVNLSSYCRRRTLQQESTLVSGFPVFTRSGEVVINIKEISSNVCMTLEQLTSLQRFHKFTFSHVLRLEKYPIKFDPTNAKTAFYIVPLNKFVDYEGIDWDFVKEIQMEGDPRPIPPEDSARKRFNFEHGRYEDAVVMPWYRNQDQPQ</sequence>
<accession>A0AAN8X7Q6</accession>
<dbReference type="InterPro" id="IPR048512">
    <property type="entry name" value="Dicer_platform"/>
</dbReference>
<evidence type="ECO:0000259" key="1">
    <source>
        <dbReference type="Pfam" id="PF20931"/>
    </source>
</evidence>
<protein>
    <recommendedName>
        <fullName evidence="1">Dicer platform domain-containing protein</fullName>
    </recommendedName>
</protein>
<proteinExistence type="predicted"/>
<comment type="caution">
    <text evidence="2">The sequence shown here is derived from an EMBL/GenBank/DDBJ whole genome shotgun (WGS) entry which is preliminary data.</text>
</comment>
<gene>
    <name evidence="2" type="ORF">SK128_022965</name>
</gene>
<organism evidence="2 3">
    <name type="scientific">Halocaridina rubra</name>
    <name type="common">Hawaiian red shrimp</name>
    <dbReference type="NCBI Taxonomy" id="373956"/>
    <lineage>
        <taxon>Eukaryota</taxon>
        <taxon>Metazoa</taxon>
        <taxon>Ecdysozoa</taxon>
        <taxon>Arthropoda</taxon>
        <taxon>Crustacea</taxon>
        <taxon>Multicrustacea</taxon>
        <taxon>Malacostraca</taxon>
        <taxon>Eumalacostraca</taxon>
        <taxon>Eucarida</taxon>
        <taxon>Decapoda</taxon>
        <taxon>Pleocyemata</taxon>
        <taxon>Caridea</taxon>
        <taxon>Atyoidea</taxon>
        <taxon>Atyidae</taxon>
        <taxon>Halocaridina</taxon>
    </lineage>
</organism>